<feature type="compositionally biased region" description="Low complexity" evidence="6">
    <location>
        <begin position="518"/>
        <end position="534"/>
    </location>
</feature>
<dbReference type="FunFam" id="1.20.1250.20:FF:000082">
    <property type="entry name" value="MFS multidrug transporter, putative"/>
    <property type="match status" value="1"/>
</dbReference>
<feature type="transmembrane region" description="Helical" evidence="7">
    <location>
        <begin position="333"/>
        <end position="354"/>
    </location>
</feature>
<proteinExistence type="inferred from homology"/>
<feature type="region of interest" description="Disordered" evidence="6">
    <location>
        <begin position="511"/>
        <end position="534"/>
    </location>
</feature>
<dbReference type="Pfam" id="PF07690">
    <property type="entry name" value="MFS_1"/>
    <property type="match status" value="1"/>
</dbReference>
<feature type="transmembrane region" description="Helical" evidence="7">
    <location>
        <begin position="100"/>
        <end position="120"/>
    </location>
</feature>
<dbReference type="GO" id="GO:0022857">
    <property type="term" value="F:transmembrane transporter activity"/>
    <property type="evidence" value="ECO:0007669"/>
    <property type="project" value="InterPro"/>
</dbReference>
<feature type="transmembrane region" description="Helical" evidence="7">
    <location>
        <begin position="156"/>
        <end position="178"/>
    </location>
</feature>
<reference evidence="10" key="1">
    <citation type="submission" date="2017-02" db="EMBL/GenBank/DDBJ databases">
        <authorList>
            <person name="Tafer H."/>
            <person name="Lopandic K."/>
        </authorList>
    </citation>
    <scope>NUCLEOTIDE SEQUENCE [LARGE SCALE GENOMIC DNA]</scope>
    <source>
        <strain evidence="10">CBS 366.77</strain>
    </source>
</reference>
<keyword evidence="10" id="KW-1185">Reference proteome</keyword>
<dbReference type="AlphaFoldDB" id="A0A3A2ZKX3"/>
<evidence type="ECO:0000256" key="1">
    <source>
        <dbReference type="ARBA" id="ARBA00004651"/>
    </source>
</evidence>
<keyword evidence="4 7" id="KW-1133">Transmembrane helix</keyword>
<feature type="transmembrane region" description="Helical" evidence="7">
    <location>
        <begin position="465"/>
        <end position="488"/>
    </location>
</feature>
<evidence type="ECO:0000313" key="10">
    <source>
        <dbReference type="Proteomes" id="UP000266188"/>
    </source>
</evidence>
<evidence type="ECO:0000256" key="3">
    <source>
        <dbReference type="ARBA" id="ARBA00022692"/>
    </source>
</evidence>
<dbReference type="CDD" id="cd17323">
    <property type="entry name" value="MFS_Tpo1_MDR_like"/>
    <property type="match status" value="1"/>
</dbReference>
<feature type="transmembrane region" description="Helical" evidence="7">
    <location>
        <begin position="400"/>
        <end position="422"/>
    </location>
</feature>
<comment type="subcellular location">
    <subcellularLocation>
        <location evidence="1">Cell membrane</location>
        <topology evidence="1">Multi-pass membrane protein</topology>
    </subcellularLocation>
</comment>
<keyword evidence="3 7" id="KW-0812">Transmembrane</keyword>
<dbReference type="STRING" id="2070753.A0A3A2ZKX3"/>
<dbReference type="EMBL" id="MVGC01000103">
    <property type="protein sequence ID" value="RJE23848.1"/>
    <property type="molecule type" value="Genomic_DNA"/>
</dbReference>
<evidence type="ECO:0000256" key="7">
    <source>
        <dbReference type="SAM" id="Phobius"/>
    </source>
</evidence>
<dbReference type="PROSITE" id="PS50850">
    <property type="entry name" value="MFS"/>
    <property type="match status" value="1"/>
</dbReference>
<evidence type="ECO:0000256" key="4">
    <source>
        <dbReference type="ARBA" id="ARBA00022989"/>
    </source>
</evidence>
<feature type="domain" description="Major facilitator superfamily (MFS) profile" evidence="8">
    <location>
        <begin position="64"/>
        <end position="494"/>
    </location>
</feature>
<feature type="transmembrane region" description="Helical" evidence="7">
    <location>
        <begin position="221"/>
        <end position="247"/>
    </location>
</feature>
<dbReference type="InterPro" id="IPR020846">
    <property type="entry name" value="MFS_dom"/>
</dbReference>
<dbReference type="OrthoDB" id="5141738at2759"/>
<dbReference type="Gene3D" id="1.20.1250.20">
    <property type="entry name" value="MFS general substrate transporter like domains"/>
    <property type="match status" value="1"/>
</dbReference>
<dbReference type="SUPFAM" id="SSF103473">
    <property type="entry name" value="MFS general substrate transporter"/>
    <property type="match status" value="1"/>
</dbReference>
<dbReference type="PANTHER" id="PTHR23502">
    <property type="entry name" value="MAJOR FACILITATOR SUPERFAMILY"/>
    <property type="match status" value="1"/>
</dbReference>
<keyword evidence="5 7" id="KW-0472">Membrane</keyword>
<dbReference type="InterPro" id="IPR011701">
    <property type="entry name" value="MFS"/>
</dbReference>
<dbReference type="GO" id="GO:0005886">
    <property type="term" value="C:plasma membrane"/>
    <property type="evidence" value="ECO:0007669"/>
    <property type="project" value="UniProtKB-SubCell"/>
</dbReference>
<feature type="transmembrane region" description="Helical" evidence="7">
    <location>
        <begin position="294"/>
        <end position="313"/>
    </location>
</feature>
<feature type="transmembrane region" description="Helical" evidence="7">
    <location>
        <begin position="375"/>
        <end position="394"/>
    </location>
</feature>
<feature type="transmembrane region" description="Helical" evidence="7">
    <location>
        <begin position="190"/>
        <end position="215"/>
    </location>
</feature>
<gene>
    <name evidence="9" type="ORF">PHISCL_03820</name>
</gene>
<organism evidence="9 10">
    <name type="scientific">Aspergillus sclerotialis</name>
    <dbReference type="NCBI Taxonomy" id="2070753"/>
    <lineage>
        <taxon>Eukaryota</taxon>
        <taxon>Fungi</taxon>
        <taxon>Dikarya</taxon>
        <taxon>Ascomycota</taxon>
        <taxon>Pezizomycotina</taxon>
        <taxon>Eurotiomycetes</taxon>
        <taxon>Eurotiomycetidae</taxon>
        <taxon>Eurotiales</taxon>
        <taxon>Aspergillaceae</taxon>
        <taxon>Aspergillus</taxon>
        <taxon>Aspergillus subgen. Polypaecilum</taxon>
    </lineage>
</organism>
<accession>A0A3A2ZKX3</accession>
<dbReference type="PRINTS" id="PR00173">
    <property type="entry name" value="EDTRNSPORT"/>
</dbReference>
<evidence type="ECO:0000313" key="9">
    <source>
        <dbReference type="EMBL" id="RJE23848.1"/>
    </source>
</evidence>
<sequence length="553" mass="61003">MLTIRIEEVALSLDSQQHLPETIHGQSRSSSTSSQQALSKTVVTFSPNDKGHPANWSKALRCFVLVTGAVQVMNSTVGSSITGGAIDQISQEFNITNQEILVLPISVYLIGYILGPMLWGPASEAYGRKLPLRVAFVTFTIFMMACALANSYPSLLVFRLIDGMAASAPIAVVGGVYADLYSDPTARGRLMAYYMAATTVGPILGPLISGFIATVGWRWCFWFGLIFAGVTLPLALLIPETYAPIILQERAKALRKETRNTNIVSPRDLDERGLKQTLAINLSRPFHMLVREPIVLLSCLYIALAFSIFYLYFQAYPIIFEGIYDMSPGYNGLCFLPIGIGSLIACLIFIWYDNFLASAKARHYKWAYIEEYRRLPLACIGGPLYVLSLLWIGWTASPKIHWAVPLLSGIPFGTGYLLIFMAMMNYLTDAYETYSASALSASTCTRSTFGTLLPLATKPMFHRLGVHWACTLIAFLSLGVALIPFAFIKFGERIRENSKFCQELKMMKEGEEKESKVASPSGAGNSESSSTTVTAAVFRAETKIKDLEKQYHG</sequence>
<dbReference type="InterPro" id="IPR036259">
    <property type="entry name" value="MFS_trans_sf"/>
</dbReference>
<evidence type="ECO:0000256" key="5">
    <source>
        <dbReference type="ARBA" id="ARBA00023136"/>
    </source>
</evidence>
<comment type="caution">
    <text evidence="9">The sequence shown here is derived from an EMBL/GenBank/DDBJ whole genome shotgun (WGS) entry which is preliminary data.</text>
</comment>
<evidence type="ECO:0000256" key="6">
    <source>
        <dbReference type="SAM" id="MobiDB-lite"/>
    </source>
</evidence>
<comment type="similarity">
    <text evidence="2">Belongs to the major facilitator superfamily.</text>
</comment>
<evidence type="ECO:0000259" key="8">
    <source>
        <dbReference type="PROSITE" id="PS50850"/>
    </source>
</evidence>
<name>A0A3A2ZKX3_9EURO</name>
<feature type="transmembrane region" description="Helical" evidence="7">
    <location>
        <begin position="132"/>
        <end position="150"/>
    </location>
</feature>
<evidence type="ECO:0000256" key="2">
    <source>
        <dbReference type="ARBA" id="ARBA00008335"/>
    </source>
</evidence>
<protein>
    <submittedName>
        <fullName evidence="9">Transporter</fullName>
    </submittedName>
</protein>
<dbReference type="PANTHER" id="PTHR23502:SF74">
    <property type="entry name" value="MAJOR FACILITATOR SUPERFAMILY (MFS) PROFILE DOMAIN-CONTAINING PROTEIN"/>
    <property type="match status" value="1"/>
</dbReference>
<dbReference type="Proteomes" id="UP000266188">
    <property type="component" value="Unassembled WGS sequence"/>
</dbReference>